<dbReference type="GO" id="GO:0016471">
    <property type="term" value="C:vacuolar proton-transporting V-type ATPase complex"/>
    <property type="evidence" value="ECO:0007669"/>
    <property type="project" value="TreeGrafter"/>
</dbReference>
<reference evidence="10" key="1">
    <citation type="submission" date="2020-10" db="EMBL/GenBank/DDBJ databases">
        <authorList>
            <person name="Gilroy R."/>
        </authorList>
    </citation>
    <scope>NUCLEOTIDE SEQUENCE</scope>
    <source>
        <strain evidence="10">CHK188-20938</strain>
    </source>
</reference>
<keyword evidence="4 9" id="KW-0812">Transmembrane</keyword>
<dbReference type="GO" id="GO:0051117">
    <property type="term" value="F:ATPase binding"/>
    <property type="evidence" value="ECO:0007669"/>
    <property type="project" value="TreeGrafter"/>
</dbReference>
<dbReference type="Pfam" id="PF01496">
    <property type="entry name" value="V_ATPase_I"/>
    <property type="match status" value="2"/>
</dbReference>
<organism evidence="10 11">
    <name type="scientific">Candidatus Scatomonas pullistercoris</name>
    <dbReference type="NCBI Taxonomy" id="2840920"/>
    <lineage>
        <taxon>Bacteria</taxon>
        <taxon>Bacillati</taxon>
        <taxon>Bacillota</taxon>
        <taxon>Clostridia</taxon>
        <taxon>Lachnospirales</taxon>
        <taxon>Lachnospiraceae</taxon>
        <taxon>Lachnospiraceae incertae sedis</taxon>
        <taxon>Candidatus Scatomonas</taxon>
    </lineage>
</organism>
<accession>A0A9D1P3X2</accession>
<reference evidence="10" key="2">
    <citation type="journal article" date="2021" name="PeerJ">
        <title>Extensive microbial diversity within the chicken gut microbiome revealed by metagenomics and culture.</title>
        <authorList>
            <person name="Gilroy R."/>
            <person name="Ravi A."/>
            <person name="Getino M."/>
            <person name="Pursley I."/>
            <person name="Horton D.L."/>
            <person name="Alikhan N.F."/>
            <person name="Baker D."/>
            <person name="Gharbi K."/>
            <person name="Hall N."/>
            <person name="Watson M."/>
            <person name="Adriaenssens E.M."/>
            <person name="Foster-Nyarko E."/>
            <person name="Jarju S."/>
            <person name="Secka A."/>
            <person name="Antonio M."/>
            <person name="Oren A."/>
            <person name="Chaudhuri R.R."/>
            <person name="La Ragione R."/>
            <person name="Hildebrand F."/>
            <person name="Pallen M.J."/>
        </authorList>
    </citation>
    <scope>NUCLEOTIDE SEQUENCE</scope>
    <source>
        <strain evidence="10">CHK188-20938</strain>
    </source>
</reference>
<keyword evidence="8" id="KW-0175">Coiled coil</keyword>
<sequence length="646" mass="73850">MIVKMKFLSITGPKEDIGRVTEKYLSKYEIHLENALSELKDVKNLMPYIQINPYKEKLKMAEDYTAMLPEKSRTAGRDLPLEKAIQCVEEIDRTLSQCREERSQLESRRNQCRELLVKIEPFQDIPYNLSELLEFKYIRFHFGKIPKEYFEKFENYIYDNANTIFYRCHSDDQFVWGIYFAPKEELDKIDALYSSMHFERIFLPNKYEGTPEEAYRKLSDEIAKLDEQISACDRRMEETLSGRAEELVGARDELAAMSRNFDVRKLAACTNSDSETFYILCGWMSESDAKSFQKEVDGDKDLFCYVEDDNNNVLSQPPTKLKNPRIFRPFEMFVKMYGLPAYNEMDPTIFMAISYSFIFGIMFGDVGQGACLVVIGYLIYALKKAPLGAILGSAGIFSVIWGFIDNSFFGFEGFFPYEALLHPKDDMITLPIVGSINIVFVLAIAFGMFMILFTMILNIINSVKGKDKENTWFSQNSVTGFVFYGALVVVIFMVMGESNRLAAVLPVLLALIIIGLVIIMLKEMLGRIASRKRPAIEGGKVMYFVQAFFETFETALTFLSNTLSFVRIGAFAVSHVAMMEVVMMLAGAENGGTPNMIVVVIGNAFVALMEGLIVAIQVLRLEYYEMFSRFYKGNGREFKPFLKKSK</sequence>
<keyword evidence="3" id="KW-0813">Transport</keyword>
<evidence type="ECO:0000256" key="5">
    <source>
        <dbReference type="ARBA" id="ARBA00022989"/>
    </source>
</evidence>
<feature type="transmembrane region" description="Helical" evidence="9">
    <location>
        <begin position="432"/>
        <end position="457"/>
    </location>
</feature>
<comment type="subcellular location">
    <subcellularLocation>
        <location evidence="1">Membrane</location>
        <topology evidence="1">Multi-pass membrane protein</topology>
    </subcellularLocation>
</comment>
<keyword evidence="6" id="KW-0406">Ion transport</keyword>
<feature type="transmembrane region" description="Helical" evidence="9">
    <location>
        <begin position="478"/>
        <end position="495"/>
    </location>
</feature>
<protein>
    <submittedName>
        <fullName evidence="10">ATPase</fullName>
    </submittedName>
</protein>
<evidence type="ECO:0000313" key="10">
    <source>
        <dbReference type="EMBL" id="HIV26101.1"/>
    </source>
</evidence>
<evidence type="ECO:0000256" key="4">
    <source>
        <dbReference type="ARBA" id="ARBA00022692"/>
    </source>
</evidence>
<evidence type="ECO:0000256" key="8">
    <source>
        <dbReference type="SAM" id="Coils"/>
    </source>
</evidence>
<feature type="transmembrane region" description="Helical" evidence="9">
    <location>
        <begin position="355"/>
        <end position="380"/>
    </location>
</feature>
<feature type="transmembrane region" description="Helical" evidence="9">
    <location>
        <begin position="501"/>
        <end position="521"/>
    </location>
</feature>
<dbReference type="GO" id="GO:0033179">
    <property type="term" value="C:proton-transporting V-type ATPase, V0 domain"/>
    <property type="evidence" value="ECO:0007669"/>
    <property type="project" value="InterPro"/>
</dbReference>
<keyword evidence="5 9" id="KW-1133">Transmembrane helix</keyword>
<evidence type="ECO:0000256" key="7">
    <source>
        <dbReference type="ARBA" id="ARBA00023136"/>
    </source>
</evidence>
<feature type="coiled-coil region" evidence="8">
    <location>
        <begin position="88"/>
        <end position="115"/>
    </location>
</feature>
<feature type="transmembrane region" description="Helical" evidence="9">
    <location>
        <begin position="597"/>
        <end position="619"/>
    </location>
</feature>
<feature type="transmembrane region" description="Helical" evidence="9">
    <location>
        <begin position="387"/>
        <end position="404"/>
    </location>
</feature>
<gene>
    <name evidence="10" type="ORF">IAB71_10060</name>
</gene>
<comment type="caution">
    <text evidence="10">The sequence shown here is derived from an EMBL/GenBank/DDBJ whole genome shotgun (WGS) entry which is preliminary data.</text>
</comment>
<keyword evidence="7 9" id="KW-0472">Membrane</keyword>
<dbReference type="Proteomes" id="UP000824169">
    <property type="component" value="Unassembled WGS sequence"/>
</dbReference>
<evidence type="ECO:0000256" key="3">
    <source>
        <dbReference type="ARBA" id="ARBA00022448"/>
    </source>
</evidence>
<evidence type="ECO:0000256" key="2">
    <source>
        <dbReference type="ARBA" id="ARBA00009904"/>
    </source>
</evidence>
<name>A0A9D1P3X2_9FIRM</name>
<dbReference type="InterPro" id="IPR002490">
    <property type="entry name" value="V-ATPase_116kDa_su"/>
</dbReference>
<dbReference type="GO" id="GO:0007035">
    <property type="term" value="P:vacuolar acidification"/>
    <property type="evidence" value="ECO:0007669"/>
    <property type="project" value="TreeGrafter"/>
</dbReference>
<evidence type="ECO:0000256" key="1">
    <source>
        <dbReference type="ARBA" id="ARBA00004141"/>
    </source>
</evidence>
<evidence type="ECO:0000313" key="11">
    <source>
        <dbReference type="Proteomes" id="UP000824169"/>
    </source>
</evidence>
<evidence type="ECO:0000256" key="6">
    <source>
        <dbReference type="ARBA" id="ARBA00023065"/>
    </source>
</evidence>
<comment type="similarity">
    <text evidence="2">Belongs to the V-ATPase 116 kDa subunit family.</text>
</comment>
<feature type="transmembrane region" description="Helical" evidence="9">
    <location>
        <begin position="565"/>
        <end position="585"/>
    </location>
</feature>
<evidence type="ECO:0000256" key="9">
    <source>
        <dbReference type="SAM" id="Phobius"/>
    </source>
</evidence>
<dbReference type="EMBL" id="DVOO01000030">
    <property type="protein sequence ID" value="HIV26101.1"/>
    <property type="molecule type" value="Genomic_DNA"/>
</dbReference>
<proteinExistence type="inferred from homology"/>
<dbReference type="PANTHER" id="PTHR11629">
    <property type="entry name" value="VACUOLAR PROTON ATPASES"/>
    <property type="match status" value="1"/>
</dbReference>
<dbReference type="AlphaFoldDB" id="A0A9D1P3X2"/>
<dbReference type="GO" id="GO:0046961">
    <property type="term" value="F:proton-transporting ATPase activity, rotational mechanism"/>
    <property type="evidence" value="ECO:0007669"/>
    <property type="project" value="InterPro"/>
</dbReference>
<dbReference type="PANTHER" id="PTHR11629:SF63">
    <property type="entry name" value="V-TYPE PROTON ATPASE SUBUNIT A"/>
    <property type="match status" value="1"/>
</dbReference>